<evidence type="ECO:0000256" key="2">
    <source>
        <dbReference type="SAM" id="MobiDB-lite"/>
    </source>
</evidence>
<sequence>MDGNLASGNMVPGASYGVIDLQGSMHLHHHQNPNAPFHHHLQQASHCQRQSLMMHPPMHEVFPTQINHLKDCDQQLVHPMMDYDKKGECCKNSASDDDELSLNTDERVFCQNEAGKGKKGSPWHRMKWTDLMVRLLITAVSYLGEDTLSDCNSSGRRKATIVQKKGKWKLISKVLAERGFYVSPQQCEDKFNDLNKRYKRLTDILGRGTSCKVVENPALLDLMSHIPDKAKDDVRKILSSKHLFYEEMCSYHNGNRLNLPANPALQRSLQLAIMSKDDHDTKKAVHEDLDEDDQGDSEDGEEDAEDNRMLHRDSGGSCFHKRLKHGMDHEEMSFPNSLGSQDFNRRNDSISVSTETSHVLPEGPKAALVQMEMLRSRSIQLEEQSLHIQSQILELEQQRLKWQRFSKKKDKELDKMRLKNERIKLENERLTLDLKQKQLERGVN</sequence>
<dbReference type="EMBL" id="KZ502938">
    <property type="protein sequence ID" value="PKU70315.1"/>
    <property type="molecule type" value="Genomic_DNA"/>
</dbReference>
<dbReference type="STRING" id="906689.A0A2I0W3S0"/>
<evidence type="ECO:0000313" key="4">
    <source>
        <dbReference type="EMBL" id="PKU70315.1"/>
    </source>
</evidence>
<evidence type="ECO:0000313" key="5">
    <source>
        <dbReference type="Proteomes" id="UP000233837"/>
    </source>
</evidence>
<reference evidence="4 5" key="2">
    <citation type="journal article" date="2017" name="Nature">
        <title>The Apostasia genome and the evolution of orchids.</title>
        <authorList>
            <person name="Zhang G.Q."/>
            <person name="Liu K.W."/>
            <person name="Li Z."/>
            <person name="Lohaus R."/>
            <person name="Hsiao Y.Y."/>
            <person name="Niu S.C."/>
            <person name="Wang J.Y."/>
            <person name="Lin Y.C."/>
            <person name="Xu Q."/>
            <person name="Chen L.J."/>
            <person name="Yoshida K."/>
            <person name="Fujiwara S."/>
            <person name="Wang Z.W."/>
            <person name="Zhang Y.Q."/>
            <person name="Mitsuda N."/>
            <person name="Wang M."/>
            <person name="Liu G.H."/>
            <person name="Pecoraro L."/>
            <person name="Huang H.X."/>
            <person name="Xiao X.J."/>
            <person name="Lin M."/>
            <person name="Wu X.Y."/>
            <person name="Wu W.L."/>
            <person name="Chen Y.Y."/>
            <person name="Chang S.B."/>
            <person name="Sakamoto S."/>
            <person name="Ohme-Takagi M."/>
            <person name="Yagi M."/>
            <person name="Zeng S.J."/>
            <person name="Shen C.Y."/>
            <person name="Yeh C.M."/>
            <person name="Luo Y.B."/>
            <person name="Tsai W.C."/>
            <person name="Van de Peer Y."/>
            <person name="Liu Z.J."/>
        </authorList>
    </citation>
    <scope>NUCLEOTIDE SEQUENCE [LARGE SCALE GENOMIC DNA]</scope>
    <source>
        <tissue evidence="4">The whole plant</tissue>
    </source>
</reference>
<reference evidence="4 5" key="1">
    <citation type="journal article" date="2016" name="Sci. Rep.">
        <title>The Dendrobium catenatum Lindl. genome sequence provides insights into polysaccharide synthase, floral development and adaptive evolution.</title>
        <authorList>
            <person name="Zhang G.Q."/>
            <person name="Xu Q."/>
            <person name="Bian C."/>
            <person name="Tsai W.C."/>
            <person name="Yeh C.M."/>
            <person name="Liu K.W."/>
            <person name="Yoshida K."/>
            <person name="Zhang L.S."/>
            <person name="Chang S.B."/>
            <person name="Chen F."/>
            <person name="Shi Y."/>
            <person name="Su Y.Y."/>
            <person name="Zhang Y.Q."/>
            <person name="Chen L.J."/>
            <person name="Yin Y."/>
            <person name="Lin M."/>
            <person name="Huang H."/>
            <person name="Deng H."/>
            <person name="Wang Z.W."/>
            <person name="Zhu S.L."/>
            <person name="Zhao X."/>
            <person name="Deng C."/>
            <person name="Niu S.C."/>
            <person name="Huang J."/>
            <person name="Wang M."/>
            <person name="Liu G.H."/>
            <person name="Yang H.J."/>
            <person name="Xiao X.J."/>
            <person name="Hsiao Y.Y."/>
            <person name="Wu W.L."/>
            <person name="Chen Y.Y."/>
            <person name="Mitsuda N."/>
            <person name="Ohme-Takagi M."/>
            <person name="Luo Y.B."/>
            <person name="Van de Peer Y."/>
            <person name="Liu Z.J."/>
        </authorList>
    </citation>
    <scope>NUCLEOTIDE SEQUENCE [LARGE SCALE GENOMIC DNA]</scope>
    <source>
        <tissue evidence="4">The whole plant</tissue>
    </source>
</reference>
<dbReference type="Pfam" id="PF13837">
    <property type="entry name" value="Myb_DNA-bind_4"/>
    <property type="match status" value="1"/>
</dbReference>
<gene>
    <name evidence="4" type="ORF">MA16_Dca007066</name>
</gene>
<dbReference type="Gene3D" id="1.10.10.60">
    <property type="entry name" value="Homeodomain-like"/>
    <property type="match status" value="1"/>
</dbReference>
<dbReference type="PANTHER" id="PTHR46327">
    <property type="entry name" value="F16F4.11 PROTEIN-RELATED"/>
    <property type="match status" value="1"/>
</dbReference>
<feature type="region of interest" description="Disordered" evidence="2">
    <location>
        <begin position="278"/>
        <end position="314"/>
    </location>
</feature>
<dbReference type="PANTHER" id="PTHR46327:SF3">
    <property type="entry name" value="TRANSCRIPTION FACTOR"/>
    <property type="match status" value="1"/>
</dbReference>
<feature type="compositionally biased region" description="Acidic residues" evidence="2">
    <location>
        <begin position="288"/>
        <end position="305"/>
    </location>
</feature>
<dbReference type="AlphaFoldDB" id="A0A2I0W3S0"/>
<accession>A0A2I0W3S0</accession>
<keyword evidence="1" id="KW-0175">Coiled coil</keyword>
<feature type="domain" description="Myb/SANT-like DNA-binding" evidence="3">
    <location>
        <begin position="125"/>
        <end position="215"/>
    </location>
</feature>
<dbReference type="InterPro" id="IPR044822">
    <property type="entry name" value="Myb_DNA-bind_4"/>
</dbReference>
<organism evidence="4 5">
    <name type="scientific">Dendrobium catenatum</name>
    <dbReference type="NCBI Taxonomy" id="906689"/>
    <lineage>
        <taxon>Eukaryota</taxon>
        <taxon>Viridiplantae</taxon>
        <taxon>Streptophyta</taxon>
        <taxon>Embryophyta</taxon>
        <taxon>Tracheophyta</taxon>
        <taxon>Spermatophyta</taxon>
        <taxon>Magnoliopsida</taxon>
        <taxon>Liliopsida</taxon>
        <taxon>Asparagales</taxon>
        <taxon>Orchidaceae</taxon>
        <taxon>Epidendroideae</taxon>
        <taxon>Malaxideae</taxon>
        <taxon>Dendrobiinae</taxon>
        <taxon>Dendrobium</taxon>
    </lineage>
</organism>
<name>A0A2I0W3S0_9ASPA</name>
<evidence type="ECO:0000256" key="1">
    <source>
        <dbReference type="SAM" id="Coils"/>
    </source>
</evidence>
<protein>
    <recommendedName>
        <fullName evidence="3">Myb/SANT-like DNA-binding domain-containing protein</fullName>
    </recommendedName>
</protein>
<evidence type="ECO:0000259" key="3">
    <source>
        <dbReference type="Pfam" id="PF13837"/>
    </source>
</evidence>
<feature type="coiled-coil region" evidence="1">
    <location>
        <begin position="406"/>
        <end position="440"/>
    </location>
</feature>
<keyword evidence="5" id="KW-1185">Reference proteome</keyword>
<dbReference type="Proteomes" id="UP000233837">
    <property type="component" value="Unassembled WGS sequence"/>
</dbReference>
<feature type="compositionally biased region" description="Basic and acidic residues" evidence="2">
    <location>
        <begin position="278"/>
        <end position="287"/>
    </location>
</feature>
<proteinExistence type="predicted"/>